<protein>
    <submittedName>
        <fullName evidence="1">Uncharacterized protein</fullName>
    </submittedName>
</protein>
<evidence type="ECO:0000313" key="2">
    <source>
        <dbReference type="Proteomes" id="UP000824782"/>
    </source>
</evidence>
<keyword evidence="2" id="KW-1185">Reference proteome</keyword>
<proteinExistence type="predicted"/>
<dbReference type="EMBL" id="WNYA01000001">
    <property type="protein sequence ID" value="KAG8594393.1"/>
    <property type="molecule type" value="Genomic_DNA"/>
</dbReference>
<dbReference type="Proteomes" id="UP000824782">
    <property type="component" value="Unassembled WGS sequence"/>
</dbReference>
<gene>
    <name evidence="1" type="ORF">GDO81_001184</name>
</gene>
<name>A0AAV7DB43_ENGPU</name>
<dbReference type="AlphaFoldDB" id="A0AAV7DB43"/>
<reference evidence="1" key="1">
    <citation type="thesis" date="2020" institute="ProQuest LLC" country="789 East Eisenhower Parkway, Ann Arbor, MI, USA">
        <title>Comparative Genomics and Chromosome Evolution.</title>
        <authorList>
            <person name="Mudd A.B."/>
        </authorList>
    </citation>
    <scope>NUCLEOTIDE SEQUENCE</scope>
    <source>
        <strain evidence="1">237g6f4</strain>
        <tissue evidence="1">Blood</tissue>
    </source>
</reference>
<accession>A0AAV7DB43</accession>
<sequence length="92" mass="10283">MMQYTPLAQRSIFTSDIQFNKQVVAAEPHIPGSGLINLLYLTLCNSYRAAHPRPPLRWMRCPLTLNIKGAEGFNKTAAADTSGAPPYIWEYS</sequence>
<comment type="caution">
    <text evidence="1">The sequence shown here is derived from an EMBL/GenBank/DDBJ whole genome shotgun (WGS) entry which is preliminary data.</text>
</comment>
<organism evidence="1 2">
    <name type="scientific">Engystomops pustulosus</name>
    <name type="common">Tungara frog</name>
    <name type="synonym">Physalaemus pustulosus</name>
    <dbReference type="NCBI Taxonomy" id="76066"/>
    <lineage>
        <taxon>Eukaryota</taxon>
        <taxon>Metazoa</taxon>
        <taxon>Chordata</taxon>
        <taxon>Craniata</taxon>
        <taxon>Vertebrata</taxon>
        <taxon>Euteleostomi</taxon>
        <taxon>Amphibia</taxon>
        <taxon>Batrachia</taxon>
        <taxon>Anura</taxon>
        <taxon>Neobatrachia</taxon>
        <taxon>Hyloidea</taxon>
        <taxon>Leptodactylidae</taxon>
        <taxon>Leiuperinae</taxon>
        <taxon>Engystomops</taxon>
    </lineage>
</organism>
<evidence type="ECO:0000313" key="1">
    <source>
        <dbReference type="EMBL" id="KAG8594393.1"/>
    </source>
</evidence>